<accession>A0AAD2CHZ0</accession>
<protein>
    <recommendedName>
        <fullName evidence="3">MULE transposase domain-containing protein</fullName>
    </recommendedName>
</protein>
<organism evidence="1 2">
    <name type="scientific">Cylindrotheca closterium</name>
    <dbReference type="NCBI Taxonomy" id="2856"/>
    <lineage>
        <taxon>Eukaryota</taxon>
        <taxon>Sar</taxon>
        <taxon>Stramenopiles</taxon>
        <taxon>Ochrophyta</taxon>
        <taxon>Bacillariophyta</taxon>
        <taxon>Bacillariophyceae</taxon>
        <taxon>Bacillariophycidae</taxon>
        <taxon>Bacillariales</taxon>
        <taxon>Bacillariaceae</taxon>
        <taxon>Cylindrotheca</taxon>
    </lineage>
</organism>
<evidence type="ECO:0008006" key="3">
    <source>
        <dbReference type="Google" id="ProtNLM"/>
    </source>
</evidence>
<dbReference type="EMBL" id="CAKOGP040000357">
    <property type="protein sequence ID" value="CAJ1934655.1"/>
    <property type="molecule type" value="Genomic_DNA"/>
</dbReference>
<sequence length="114" mass="12839">MKADLFSFVCGRDSGNKAFVILQMFMPNEPKAFYPWVFLEVLPAMLGVAHLKRVNLILTDGDANEFNALDQGIFHYFKNAICGRCGHHLIEKTIKSHGLTQPSQKSHRENCGCL</sequence>
<evidence type="ECO:0000313" key="2">
    <source>
        <dbReference type="Proteomes" id="UP001295423"/>
    </source>
</evidence>
<keyword evidence="2" id="KW-1185">Reference proteome</keyword>
<dbReference type="Proteomes" id="UP001295423">
    <property type="component" value="Unassembled WGS sequence"/>
</dbReference>
<reference evidence="1" key="1">
    <citation type="submission" date="2023-08" db="EMBL/GenBank/DDBJ databases">
        <authorList>
            <person name="Audoor S."/>
            <person name="Bilcke G."/>
        </authorList>
    </citation>
    <scope>NUCLEOTIDE SEQUENCE</scope>
</reference>
<proteinExistence type="predicted"/>
<evidence type="ECO:0000313" key="1">
    <source>
        <dbReference type="EMBL" id="CAJ1934655.1"/>
    </source>
</evidence>
<gene>
    <name evidence="1" type="ORF">CYCCA115_LOCUS3996</name>
</gene>
<dbReference type="AlphaFoldDB" id="A0AAD2CHZ0"/>
<comment type="caution">
    <text evidence="1">The sequence shown here is derived from an EMBL/GenBank/DDBJ whole genome shotgun (WGS) entry which is preliminary data.</text>
</comment>
<name>A0AAD2CHZ0_9STRA</name>